<dbReference type="EMBL" id="JAUQSY010000016">
    <property type="protein sequence ID" value="MDO7877011.1"/>
    <property type="molecule type" value="Genomic_DNA"/>
</dbReference>
<dbReference type="PANTHER" id="PTHR43811">
    <property type="entry name" value="FKBP-TYPE PEPTIDYL-PROLYL CIS-TRANS ISOMERASE FKPA"/>
    <property type="match status" value="1"/>
</dbReference>
<proteinExistence type="inferred from homology"/>
<dbReference type="Proteomes" id="UP001176429">
    <property type="component" value="Unassembled WGS sequence"/>
</dbReference>
<evidence type="ECO:0000256" key="4">
    <source>
        <dbReference type="ARBA" id="ARBA00023235"/>
    </source>
</evidence>
<comment type="similarity">
    <text evidence="2 6">Belongs to the FKBP-type PPIase family.</text>
</comment>
<dbReference type="PANTHER" id="PTHR43811:SF19">
    <property type="entry name" value="39 KDA FK506-BINDING NUCLEAR PROTEIN"/>
    <property type="match status" value="1"/>
</dbReference>
<keyword evidence="3 5" id="KW-0697">Rotamase</keyword>
<accession>A0ABT9BFG6</accession>
<dbReference type="EC" id="5.2.1.8" evidence="6"/>
<dbReference type="Gene3D" id="3.10.50.40">
    <property type="match status" value="1"/>
</dbReference>
<evidence type="ECO:0000256" key="7">
    <source>
        <dbReference type="SAM" id="SignalP"/>
    </source>
</evidence>
<keyword evidence="4 5" id="KW-0413">Isomerase</keyword>
<dbReference type="SUPFAM" id="SSF54534">
    <property type="entry name" value="FKBP-like"/>
    <property type="match status" value="1"/>
</dbReference>
<feature type="chain" id="PRO_5047059587" description="Peptidyl-prolyl cis-trans isomerase" evidence="7">
    <location>
        <begin position="27"/>
        <end position="199"/>
    </location>
</feature>
<keyword evidence="7" id="KW-0732">Signal</keyword>
<dbReference type="PROSITE" id="PS50059">
    <property type="entry name" value="FKBP_PPIASE"/>
    <property type="match status" value="1"/>
</dbReference>
<evidence type="ECO:0000313" key="9">
    <source>
        <dbReference type="EMBL" id="MDO7877011.1"/>
    </source>
</evidence>
<dbReference type="InterPro" id="IPR046357">
    <property type="entry name" value="PPIase_dom_sf"/>
</dbReference>
<organism evidence="9 10">
    <name type="scientific">Hymenobacter aranciens</name>
    <dbReference type="NCBI Taxonomy" id="3063996"/>
    <lineage>
        <taxon>Bacteria</taxon>
        <taxon>Pseudomonadati</taxon>
        <taxon>Bacteroidota</taxon>
        <taxon>Cytophagia</taxon>
        <taxon>Cytophagales</taxon>
        <taxon>Hymenobacteraceae</taxon>
        <taxon>Hymenobacter</taxon>
    </lineage>
</organism>
<evidence type="ECO:0000256" key="6">
    <source>
        <dbReference type="RuleBase" id="RU003915"/>
    </source>
</evidence>
<sequence>MMKRTLFSFPALKALFFLVLAVPAFWSCNTETAYMKSIREQTEAYKIIDNDTIQNYIRRNGYVNSAQTTATGLSIVTLTAGPATGTAVTAGKQVRVKYVGRFLNNSYNNTLFPPGGIFENSSENHSTCGCAVFTGGVASPFGAGFSEGLLTMREGDRKLLLIPSRLAFSTAGQVNATNTGYTIPPNAVLSFDIEVLDVL</sequence>
<feature type="signal peptide" evidence="7">
    <location>
        <begin position="1"/>
        <end position="26"/>
    </location>
</feature>
<feature type="domain" description="PPIase FKBP-type" evidence="8">
    <location>
        <begin position="91"/>
        <end position="199"/>
    </location>
</feature>
<evidence type="ECO:0000259" key="8">
    <source>
        <dbReference type="PROSITE" id="PS50059"/>
    </source>
</evidence>
<keyword evidence="10" id="KW-1185">Reference proteome</keyword>
<evidence type="ECO:0000256" key="5">
    <source>
        <dbReference type="PROSITE-ProRule" id="PRU00277"/>
    </source>
</evidence>
<evidence type="ECO:0000256" key="3">
    <source>
        <dbReference type="ARBA" id="ARBA00023110"/>
    </source>
</evidence>
<comment type="caution">
    <text evidence="9">The sequence shown here is derived from an EMBL/GenBank/DDBJ whole genome shotgun (WGS) entry which is preliminary data.</text>
</comment>
<name>A0ABT9BFG6_9BACT</name>
<evidence type="ECO:0000256" key="1">
    <source>
        <dbReference type="ARBA" id="ARBA00000971"/>
    </source>
</evidence>
<dbReference type="GO" id="GO:0003755">
    <property type="term" value="F:peptidyl-prolyl cis-trans isomerase activity"/>
    <property type="evidence" value="ECO:0007669"/>
    <property type="project" value="UniProtKB-EC"/>
</dbReference>
<dbReference type="InterPro" id="IPR001179">
    <property type="entry name" value="PPIase_FKBP_dom"/>
</dbReference>
<evidence type="ECO:0000256" key="2">
    <source>
        <dbReference type="ARBA" id="ARBA00006577"/>
    </source>
</evidence>
<dbReference type="RefSeq" id="WP_305008407.1">
    <property type="nucleotide sequence ID" value="NZ_JAUQSY010000016.1"/>
</dbReference>
<reference evidence="9" key="1">
    <citation type="submission" date="2023-07" db="EMBL/GenBank/DDBJ databases">
        <authorList>
            <person name="Kim M.K."/>
        </authorList>
    </citation>
    <scope>NUCLEOTIDE SEQUENCE</scope>
    <source>
        <strain evidence="9">ASUV-10-1</strain>
    </source>
</reference>
<evidence type="ECO:0000313" key="10">
    <source>
        <dbReference type="Proteomes" id="UP001176429"/>
    </source>
</evidence>
<gene>
    <name evidence="9" type="ORF">Q5H93_19855</name>
</gene>
<dbReference type="Pfam" id="PF00254">
    <property type="entry name" value="FKBP_C"/>
    <property type="match status" value="1"/>
</dbReference>
<protein>
    <recommendedName>
        <fullName evidence="6">Peptidyl-prolyl cis-trans isomerase</fullName>
        <ecNumber evidence="6">5.2.1.8</ecNumber>
    </recommendedName>
</protein>
<comment type="catalytic activity">
    <reaction evidence="1 5 6">
        <text>[protein]-peptidylproline (omega=180) = [protein]-peptidylproline (omega=0)</text>
        <dbReference type="Rhea" id="RHEA:16237"/>
        <dbReference type="Rhea" id="RHEA-COMP:10747"/>
        <dbReference type="Rhea" id="RHEA-COMP:10748"/>
        <dbReference type="ChEBI" id="CHEBI:83833"/>
        <dbReference type="ChEBI" id="CHEBI:83834"/>
        <dbReference type="EC" id="5.2.1.8"/>
    </reaction>
</comment>